<keyword evidence="2" id="KW-1185">Reference proteome</keyword>
<name>A0ACC2CBQ5_DIPCM</name>
<reference evidence="2" key="1">
    <citation type="journal article" date="2024" name="Proc. Natl. Acad. Sci. U.S.A.">
        <title>Extraordinary preservation of gene collinearity over three hundred million years revealed in homosporous lycophytes.</title>
        <authorList>
            <person name="Li C."/>
            <person name="Wickell D."/>
            <person name="Kuo L.Y."/>
            <person name="Chen X."/>
            <person name="Nie B."/>
            <person name="Liao X."/>
            <person name="Peng D."/>
            <person name="Ji J."/>
            <person name="Jenkins J."/>
            <person name="Williams M."/>
            <person name="Shu S."/>
            <person name="Plott C."/>
            <person name="Barry K."/>
            <person name="Rajasekar S."/>
            <person name="Grimwood J."/>
            <person name="Han X."/>
            <person name="Sun S."/>
            <person name="Hou Z."/>
            <person name="He W."/>
            <person name="Dai G."/>
            <person name="Sun C."/>
            <person name="Schmutz J."/>
            <person name="Leebens-Mack J.H."/>
            <person name="Li F.W."/>
            <person name="Wang L."/>
        </authorList>
    </citation>
    <scope>NUCLEOTIDE SEQUENCE [LARGE SCALE GENOMIC DNA]</scope>
    <source>
        <strain evidence="2">cv. PW_Plant_1</strain>
    </source>
</reference>
<protein>
    <submittedName>
        <fullName evidence="1">Uncharacterized protein</fullName>
    </submittedName>
</protein>
<dbReference type="EMBL" id="CM055102">
    <property type="protein sequence ID" value="KAJ7539318.1"/>
    <property type="molecule type" value="Genomic_DNA"/>
</dbReference>
<accession>A0ACC2CBQ5</accession>
<evidence type="ECO:0000313" key="2">
    <source>
        <dbReference type="Proteomes" id="UP001162992"/>
    </source>
</evidence>
<organism evidence="1 2">
    <name type="scientific">Diphasiastrum complanatum</name>
    <name type="common">Issler's clubmoss</name>
    <name type="synonym">Lycopodium complanatum</name>
    <dbReference type="NCBI Taxonomy" id="34168"/>
    <lineage>
        <taxon>Eukaryota</taxon>
        <taxon>Viridiplantae</taxon>
        <taxon>Streptophyta</taxon>
        <taxon>Embryophyta</taxon>
        <taxon>Tracheophyta</taxon>
        <taxon>Lycopodiopsida</taxon>
        <taxon>Lycopodiales</taxon>
        <taxon>Lycopodiaceae</taxon>
        <taxon>Lycopodioideae</taxon>
        <taxon>Diphasiastrum</taxon>
    </lineage>
</organism>
<gene>
    <name evidence="1" type="ORF">O6H91_11G087000</name>
</gene>
<comment type="caution">
    <text evidence="1">The sequence shown here is derived from an EMBL/GenBank/DDBJ whole genome shotgun (WGS) entry which is preliminary data.</text>
</comment>
<proteinExistence type="predicted"/>
<sequence length="332" mass="36807">MNRAIVQRAFGGEPLDVLELVEKEKPKASAGHVVVKLTARSIIPYDFVCIRQADLECFRDQQPVTGIDGCGIVDEVGEGVTKYKIGDRVIPILLWKYLYGKGQGSWQDYIEVAEDDIIPCPETIPDEVAAQLLMTECALYGSFMDLEIPQGEWFLQTAANSNFGRQIIQLAKHRGIKTINIVRRDNVIEALKALGADEVINFTKEDVISKVKEITGGKGVYAAHDAIAGTLSKSVAACVRDGGTLFMVSELSGTDFMLNTMDLHRHLVIDYWDIATVFLADRRDKVIAEVVQLLKRNVITPLIRKKYHLIGFKEALKEAEMSGKSGRILLVG</sequence>
<dbReference type="Proteomes" id="UP001162992">
    <property type="component" value="Chromosome 11"/>
</dbReference>
<evidence type="ECO:0000313" key="1">
    <source>
        <dbReference type="EMBL" id="KAJ7539318.1"/>
    </source>
</evidence>